<dbReference type="InterPro" id="IPR052446">
    <property type="entry name" value="B-cell_PI3K-Signaling_Adptrs"/>
</dbReference>
<dbReference type="PANTHER" id="PTHR16267">
    <property type="entry name" value="BANK1/PIK3AP1 FAMILY MEMBER"/>
    <property type="match status" value="1"/>
</dbReference>
<name>A0A8C4I0Q6_DICLA</name>
<keyword evidence="11" id="KW-1185">Reference proteome</keyword>
<keyword evidence="3" id="KW-0075">B-cell activation</keyword>
<dbReference type="SMART" id="SM01282">
    <property type="entry name" value="DBB"/>
    <property type="match status" value="1"/>
</dbReference>
<dbReference type="GO" id="GO:1990782">
    <property type="term" value="F:protein tyrosine kinase binding"/>
    <property type="evidence" value="ECO:0007669"/>
    <property type="project" value="TreeGrafter"/>
</dbReference>
<dbReference type="GO" id="GO:0007165">
    <property type="term" value="P:signal transduction"/>
    <property type="evidence" value="ECO:0007669"/>
    <property type="project" value="UniProtKB-ARBA"/>
</dbReference>
<dbReference type="Pfam" id="PF18567">
    <property type="entry name" value="TIR_3"/>
    <property type="match status" value="1"/>
</dbReference>
<evidence type="ECO:0000256" key="6">
    <source>
        <dbReference type="ARBA" id="ARBA00065779"/>
    </source>
</evidence>
<dbReference type="OrthoDB" id="8192811at2759"/>
<evidence type="ECO:0000256" key="8">
    <source>
        <dbReference type="SAM" id="MobiDB-lite"/>
    </source>
</evidence>
<dbReference type="AlphaFoldDB" id="A0A8C4I0Q6"/>
<dbReference type="GO" id="GO:0051898">
    <property type="term" value="P:negative regulation of phosphatidylinositol 3-kinase/protein kinase B signal transduction"/>
    <property type="evidence" value="ECO:0007669"/>
    <property type="project" value="TreeGrafter"/>
</dbReference>
<dbReference type="SUPFAM" id="SSF48403">
    <property type="entry name" value="Ankyrin repeat"/>
    <property type="match status" value="1"/>
</dbReference>
<reference evidence="10" key="1">
    <citation type="submission" date="2025-08" db="UniProtKB">
        <authorList>
            <consortium name="Ensembl"/>
        </authorList>
    </citation>
    <scope>IDENTIFICATION</scope>
</reference>
<dbReference type="FunFam" id="3.40.50.10140:FF:000017">
    <property type="entry name" value="B cell scaffold protein with ankyrin repeats 1"/>
    <property type="match status" value="1"/>
</dbReference>
<dbReference type="InterPro" id="IPR036770">
    <property type="entry name" value="Ankyrin_rpt-contain_sf"/>
</dbReference>
<dbReference type="InterPro" id="IPR041340">
    <property type="entry name" value="PIK3AP1_TIR"/>
</dbReference>
<feature type="region of interest" description="Disordered" evidence="8">
    <location>
        <begin position="593"/>
        <end position="626"/>
    </location>
</feature>
<feature type="region of interest" description="Disordered" evidence="8">
    <location>
        <begin position="482"/>
        <end position="501"/>
    </location>
</feature>
<dbReference type="Ensembl" id="ENSDLAT00005052721.2">
    <property type="protein sequence ID" value="ENSDLAP00005049461.2"/>
    <property type="gene ID" value="ENSDLAG00005021567.2"/>
</dbReference>
<sequence>MSQTVEELLIIYETEAEQWATYLQSVFTGPISEAGICCYDIATVSSRRDDFLRLAQYTCKLLILSKGMLEGLCQMRRFFLARVLSPAAHVVVLLCGVESLTPLLKLVPLNGDECLQISSEQDAHEYLSTVTDIVRKGVSASKANVNSLTRKPSGSEQKAEQSQSAGAQSFRSSIVVVPSRVSCGSSMEVFILLKNETAGSDAEVEFTGENQMLRVKPVRWNDRILCVSAPDFPAGNVRVTLYSNGVPLSKAQLQYYSNMEEITCLLARAADPVDFMCQALQESSVEKLDQKLSSMLLEGMPTGGFRGLQCENTPERELHRAHVPSLLHFAAQYGLKSVSSLLLQCPGAGRALHTVNHHGQTPTEIAKSHGHTELHILLKETLNMFNSGEDNGDGSVYEMMCTAGTPSTTDVPKEQGGEDEEEGDEDIYAPLGVNDEYDTILNSTKAVVIANRPPAPTPRPESTQVKEDRTPYIAKVFQKKKTPQGDGDLYSLPTKQARGREDSISSTYDTFVPNQIHGLQQLIELQQRVKAGSLTVDGAVERFSDWQRGQKGVDAIQQEKLSQLRASIISNREDDDSVYDKINIVHHTPSVAVNESRRGSQAVESDFYSKPLKGQHSNFFSKADKQ</sequence>
<dbReference type="PROSITE" id="PS51376">
    <property type="entry name" value="DBB"/>
    <property type="match status" value="1"/>
</dbReference>
<evidence type="ECO:0000256" key="5">
    <source>
        <dbReference type="ARBA" id="ARBA00054773"/>
    </source>
</evidence>
<comment type="function">
    <text evidence="5">Involved in B-cell receptor (BCR)-induced Ca(2+) mobilization from intracellular stores. Promotes Lyn-mediated phosphorylation of IP3 receptors 1 and 2.</text>
</comment>
<dbReference type="OMA" id="MCQALQA"/>
<dbReference type="InterPro" id="IPR017893">
    <property type="entry name" value="DBB_domain"/>
</dbReference>
<accession>A0A8C4I0Q6</accession>
<feature type="region of interest" description="Disordered" evidence="8">
    <location>
        <begin position="145"/>
        <end position="165"/>
    </location>
</feature>
<dbReference type="GeneID" id="127379476"/>
<dbReference type="GO" id="GO:0042113">
    <property type="term" value="P:B cell activation"/>
    <property type="evidence" value="ECO:0007669"/>
    <property type="project" value="UniProtKB-KW"/>
</dbReference>
<evidence type="ECO:0000313" key="10">
    <source>
        <dbReference type="Ensembl" id="ENSDLAP00005049461.2"/>
    </source>
</evidence>
<dbReference type="Proteomes" id="UP000694389">
    <property type="component" value="Unassembled WGS sequence"/>
</dbReference>
<dbReference type="Pfam" id="PF14545">
    <property type="entry name" value="DBB"/>
    <property type="match status" value="1"/>
</dbReference>
<dbReference type="InterPro" id="IPR035897">
    <property type="entry name" value="Toll_tir_struct_dom_sf"/>
</dbReference>
<evidence type="ECO:0000259" key="9">
    <source>
        <dbReference type="PROSITE" id="PS51376"/>
    </source>
</evidence>
<gene>
    <name evidence="10" type="primary">LOC127379476</name>
</gene>
<dbReference type="GO" id="GO:0050869">
    <property type="term" value="P:negative regulation of B cell activation"/>
    <property type="evidence" value="ECO:0007669"/>
    <property type="project" value="TreeGrafter"/>
</dbReference>
<dbReference type="Gene3D" id="3.40.50.10140">
    <property type="entry name" value="Toll/interleukin-1 receptor homology (TIR) domain"/>
    <property type="match status" value="1"/>
</dbReference>
<organism evidence="10 11">
    <name type="scientific">Dicentrarchus labrax</name>
    <name type="common">European seabass</name>
    <name type="synonym">Morone labrax</name>
    <dbReference type="NCBI Taxonomy" id="13489"/>
    <lineage>
        <taxon>Eukaryota</taxon>
        <taxon>Metazoa</taxon>
        <taxon>Chordata</taxon>
        <taxon>Craniata</taxon>
        <taxon>Vertebrata</taxon>
        <taxon>Euteleostomi</taxon>
        <taxon>Actinopterygii</taxon>
        <taxon>Neopterygii</taxon>
        <taxon>Teleostei</taxon>
        <taxon>Neoteleostei</taxon>
        <taxon>Acanthomorphata</taxon>
        <taxon>Eupercaria</taxon>
        <taxon>Moronidae</taxon>
        <taxon>Dicentrarchus</taxon>
    </lineage>
</organism>
<reference evidence="10" key="2">
    <citation type="submission" date="2025-09" db="UniProtKB">
        <authorList>
            <consortium name="Ensembl"/>
        </authorList>
    </citation>
    <scope>IDENTIFICATION</scope>
</reference>
<comment type="subunit">
    <text evidence="6">Interacts with LYN, ITPR1 and ITPR2.</text>
</comment>
<evidence type="ECO:0000256" key="1">
    <source>
        <dbReference type="ARBA" id="ARBA00022553"/>
    </source>
</evidence>
<dbReference type="RefSeq" id="XP_051285063.1">
    <property type="nucleotide sequence ID" value="XM_051429103.1"/>
</dbReference>
<feature type="domain" description="DBB" evidence="9">
    <location>
        <begin position="176"/>
        <end position="308"/>
    </location>
</feature>
<keyword evidence="4" id="KW-0040">ANK repeat</keyword>
<protein>
    <recommendedName>
        <fullName evidence="7">B-cell scaffold protein with ankyrin repeats</fullName>
    </recommendedName>
</protein>
<evidence type="ECO:0000256" key="3">
    <source>
        <dbReference type="ARBA" id="ARBA00022936"/>
    </source>
</evidence>
<dbReference type="PANTHER" id="PTHR16267:SF13">
    <property type="entry name" value="B-CELL SCAFFOLD PROTEIN WITH ANKYRIN REPEATS"/>
    <property type="match status" value="1"/>
</dbReference>
<dbReference type="GO" id="GO:0051246">
    <property type="term" value="P:regulation of protein metabolic process"/>
    <property type="evidence" value="ECO:0007669"/>
    <property type="project" value="UniProtKB-ARBA"/>
</dbReference>
<evidence type="ECO:0000313" key="11">
    <source>
        <dbReference type="Proteomes" id="UP000694389"/>
    </source>
</evidence>
<dbReference type="GeneTree" id="ENSGT00390000008787"/>
<evidence type="ECO:0000256" key="7">
    <source>
        <dbReference type="ARBA" id="ARBA00069696"/>
    </source>
</evidence>
<keyword evidence="2" id="KW-0677">Repeat</keyword>
<evidence type="ECO:0000256" key="4">
    <source>
        <dbReference type="ARBA" id="ARBA00023043"/>
    </source>
</evidence>
<feature type="region of interest" description="Disordered" evidence="8">
    <location>
        <begin position="404"/>
        <end position="425"/>
    </location>
</feature>
<evidence type="ECO:0000256" key="2">
    <source>
        <dbReference type="ARBA" id="ARBA00022737"/>
    </source>
</evidence>
<keyword evidence="1" id="KW-0597">Phosphoprotein</keyword>
<dbReference type="GO" id="GO:0005102">
    <property type="term" value="F:signaling receptor binding"/>
    <property type="evidence" value="ECO:0007669"/>
    <property type="project" value="TreeGrafter"/>
</dbReference>
<dbReference type="Gene3D" id="1.25.40.20">
    <property type="entry name" value="Ankyrin repeat-containing domain"/>
    <property type="match status" value="1"/>
</dbReference>
<proteinExistence type="predicted"/>